<dbReference type="GO" id="GO:0002939">
    <property type="term" value="P:tRNA N1-guanine methylation"/>
    <property type="evidence" value="ECO:0007669"/>
    <property type="project" value="TreeGrafter"/>
</dbReference>
<dbReference type="Pfam" id="PF01746">
    <property type="entry name" value="tRNA_m1G_MT"/>
    <property type="match status" value="1"/>
</dbReference>
<comment type="caution">
    <text evidence="16">The sequence shown here is derived from an EMBL/GenBank/DDBJ whole genome shotgun (WGS) entry which is preliminary data.</text>
</comment>
<dbReference type="FunFam" id="1.10.1270.20:FF:000004">
    <property type="entry name" value="tRNA (guanine-N(1)-)-methyltransferase"/>
    <property type="match status" value="1"/>
</dbReference>
<dbReference type="GO" id="GO:0052906">
    <property type="term" value="F:tRNA (guanine(37)-N1)-methyltransferase activity"/>
    <property type="evidence" value="ECO:0007669"/>
    <property type="project" value="UniProtKB-EC"/>
</dbReference>
<evidence type="ECO:0000256" key="1">
    <source>
        <dbReference type="ARBA" id="ARBA00002634"/>
    </source>
</evidence>
<keyword evidence="10" id="KW-0949">S-adenosyl-L-methionine</keyword>
<evidence type="ECO:0000256" key="2">
    <source>
        <dbReference type="ARBA" id="ARBA00004496"/>
    </source>
</evidence>
<evidence type="ECO:0000256" key="7">
    <source>
        <dbReference type="ARBA" id="ARBA00022490"/>
    </source>
</evidence>
<dbReference type="InterPro" id="IPR029026">
    <property type="entry name" value="tRNA_m1G_MTases_N"/>
</dbReference>
<organism evidence="16">
    <name type="scientific">marine sediment metagenome</name>
    <dbReference type="NCBI Taxonomy" id="412755"/>
    <lineage>
        <taxon>unclassified sequences</taxon>
        <taxon>metagenomes</taxon>
        <taxon>ecological metagenomes</taxon>
    </lineage>
</organism>
<evidence type="ECO:0000313" key="16">
    <source>
        <dbReference type="EMBL" id="GAI60498.1"/>
    </source>
</evidence>
<evidence type="ECO:0000256" key="4">
    <source>
        <dbReference type="ARBA" id="ARBA00011738"/>
    </source>
</evidence>
<dbReference type="InterPro" id="IPR023148">
    <property type="entry name" value="tRNA_m1G_MeTrfase_C_sf"/>
</dbReference>
<dbReference type="FunFam" id="3.40.1280.10:FF:000001">
    <property type="entry name" value="tRNA (guanine-N(1)-)-methyltransferase"/>
    <property type="match status" value="1"/>
</dbReference>
<dbReference type="NCBIfam" id="NF000648">
    <property type="entry name" value="PRK00026.1"/>
    <property type="match status" value="1"/>
</dbReference>
<dbReference type="InterPro" id="IPR029028">
    <property type="entry name" value="Alpha/beta_knot_MTases"/>
</dbReference>
<dbReference type="InterPro" id="IPR016009">
    <property type="entry name" value="tRNA_MeTrfase_TRMD/TRM10"/>
</dbReference>
<dbReference type="AlphaFoldDB" id="X1PX78"/>
<keyword evidence="7" id="KW-0963">Cytoplasm</keyword>
<keyword evidence="11" id="KW-0819">tRNA processing</keyword>
<dbReference type="PANTHER" id="PTHR46417:SF1">
    <property type="entry name" value="TRNA (GUANINE-N(1)-)-METHYLTRANSFERASE"/>
    <property type="match status" value="1"/>
</dbReference>
<reference evidence="16" key="1">
    <citation type="journal article" date="2014" name="Front. Microbiol.">
        <title>High frequency of phylogenetically diverse reductive dehalogenase-homologous genes in deep subseafloor sedimentary metagenomes.</title>
        <authorList>
            <person name="Kawai M."/>
            <person name="Futagami T."/>
            <person name="Toyoda A."/>
            <person name="Takaki Y."/>
            <person name="Nishi S."/>
            <person name="Hori S."/>
            <person name="Arai W."/>
            <person name="Tsubouchi T."/>
            <person name="Morono Y."/>
            <person name="Uchiyama I."/>
            <person name="Ito T."/>
            <person name="Fujiyama A."/>
            <person name="Inagaki F."/>
            <person name="Takami H."/>
        </authorList>
    </citation>
    <scope>NUCLEOTIDE SEQUENCE</scope>
    <source>
        <strain evidence="16">Expedition CK06-06</strain>
    </source>
</reference>
<evidence type="ECO:0000256" key="13">
    <source>
        <dbReference type="ARBA" id="ARBA00033392"/>
    </source>
</evidence>
<evidence type="ECO:0000256" key="6">
    <source>
        <dbReference type="ARBA" id="ARBA00014679"/>
    </source>
</evidence>
<comment type="similarity">
    <text evidence="3">Belongs to the RNA methyltransferase TrmD family.</text>
</comment>
<evidence type="ECO:0000256" key="8">
    <source>
        <dbReference type="ARBA" id="ARBA00022603"/>
    </source>
</evidence>
<dbReference type="EC" id="2.1.1.228" evidence="5"/>
<dbReference type="HAMAP" id="MF_00605">
    <property type="entry name" value="TrmD"/>
    <property type="match status" value="1"/>
</dbReference>
<dbReference type="GO" id="GO:0005829">
    <property type="term" value="C:cytosol"/>
    <property type="evidence" value="ECO:0007669"/>
    <property type="project" value="TreeGrafter"/>
</dbReference>
<gene>
    <name evidence="16" type="ORF">S12H4_04743</name>
</gene>
<comment type="subunit">
    <text evidence="4">Homodimer.</text>
</comment>
<dbReference type="Gene3D" id="3.40.1280.10">
    <property type="match status" value="1"/>
</dbReference>
<dbReference type="PIRSF" id="PIRSF000386">
    <property type="entry name" value="tRNA_mtase"/>
    <property type="match status" value="1"/>
</dbReference>
<dbReference type="SUPFAM" id="SSF75217">
    <property type="entry name" value="alpha/beta knot"/>
    <property type="match status" value="1"/>
</dbReference>
<feature type="non-terminal residue" evidence="16">
    <location>
        <position position="1"/>
    </location>
</feature>
<evidence type="ECO:0000256" key="11">
    <source>
        <dbReference type="ARBA" id="ARBA00022694"/>
    </source>
</evidence>
<keyword evidence="8" id="KW-0489">Methyltransferase</keyword>
<dbReference type="Gene3D" id="1.10.1270.20">
    <property type="entry name" value="tRNA(m1g37)methyltransferase, domain 2"/>
    <property type="match status" value="1"/>
</dbReference>
<protein>
    <recommendedName>
        <fullName evidence="6">tRNA (guanine-N(1)-)-methyltransferase</fullName>
        <ecNumber evidence="5">2.1.1.228</ecNumber>
    </recommendedName>
    <alternativeName>
        <fullName evidence="12">M1G-methyltransferase</fullName>
    </alternativeName>
    <alternativeName>
        <fullName evidence="13">tRNA [GM37] methyltransferase</fullName>
    </alternativeName>
</protein>
<proteinExistence type="inferred from homology"/>
<evidence type="ECO:0000256" key="9">
    <source>
        <dbReference type="ARBA" id="ARBA00022679"/>
    </source>
</evidence>
<feature type="domain" description="tRNA methyltransferase TRMD/TRM10-type" evidence="15">
    <location>
        <begin position="3"/>
        <end position="216"/>
    </location>
</feature>
<dbReference type="PANTHER" id="PTHR46417">
    <property type="entry name" value="TRNA (GUANINE-N(1)-)-METHYLTRANSFERASE"/>
    <property type="match status" value="1"/>
</dbReference>
<dbReference type="InterPro" id="IPR002649">
    <property type="entry name" value="tRNA_m1G_MeTrfase_TrmD"/>
</dbReference>
<comment type="subcellular location">
    <subcellularLocation>
        <location evidence="2">Cytoplasm</location>
    </subcellularLocation>
</comment>
<evidence type="ECO:0000256" key="3">
    <source>
        <dbReference type="ARBA" id="ARBA00007630"/>
    </source>
</evidence>
<name>X1PX78_9ZZZZ</name>
<comment type="function">
    <text evidence="1">Specifically methylates guanosine-37 in various tRNAs.</text>
</comment>
<evidence type="ECO:0000259" key="15">
    <source>
        <dbReference type="Pfam" id="PF01746"/>
    </source>
</evidence>
<keyword evidence="9" id="KW-0808">Transferase</keyword>
<dbReference type="CDD" id="cd18080">
    <property type="entry name" value="TrmD-like"/>
    <property type="match status" value="1"/>
</dbReference>
<evidence type="ECO:0000256" key="5">
    <source>
        <dbReference type="ARBA" id="ARBA00012807"/>
    </source>
</evidence>
<dbReference type="EMBL" id="BARW01001502">
    <property type="protein sequence ID" value="GAI60498.1"/>
    <property type="molecule type" value="Genomic_DNA"/>
</dbReference>
<evidence type="ECO:0000256" key="10">
    <source>
        <dbReference type="ARBA" id="ARBA00022691"/>
    </source>
</evidence>
<comment type="catalytic activity">
    <reaction evidence="14">
        <text>guanosine(37) in tRNA + S-adenosyl-L-methionine = N(1)-methylguanosine(37) in tRNA + S-adenosyl-L-homocysteine + H(+)</text>
        <dbReference type="Rhea" id="RHEA:36899"/>
        <dbReference type="Rhea" id="RHEA-COMP:10145"/>
        <dbReference type="Rhea" id="RHEA-COMP:10147"/>
        <dbReference type="ChEBI" id="CHEBI:15378"/>
        <dbReference type="ChEBI" id="CHEBI:57856"/>
        <dbReference type="ChEBI" id="CHEBI:59789"/>
        <dbReference type="ChEBI" id="CHEBI:73542"/>
        <dbReference type="ChEBI" id="CHEBI:74269"/>
        <dbReference type="EC" id="2.1.1.228"/>
    </reaction>
</comment>
<dbReference type="NCBIfam" id="TIGR00088">
    <property type="entry name" value="trmD"/>
    <property type="match status" value="1"/>
</dbReference>
<evidence type="ECO:0000256" key="12">
    <source>
        <dbReference type="ARBA" id="ARBA00029736"/>
    </source>
</evidence>
<evidence type="ECO:0000256" key="14">
    <source>
        <dbReference type="ARBA" id="ARBA00047783"/>
    </source>
</evidence>
<sequence length="249" mass="27761">GPFSTGIFQRAIDHELVRVSIHNIRDYTHDKHHTVDDYAYGGGAGMVLKPEPIFEAVESIKSDASLEERGGELPVILLTPQGRLFSQEIALELSRYSHLILICGRYEGVDERVREHLVTDEISIGDYVLSGGELAAMVVVDAVVRLLPGVLGSEASSLDDSHSTGLLEYPQYTRPAVYRGWSVPEVLLSGNHAQIAKWRREQAIIRTLERRPELLDKANLNLEERRLVNRLSTSPPLPHSLGEKRIGQD</sequence>
<accession>X1PX78</accession>